<dbReference type="AlphaFoldDB" id="A0A918V8E8"/>
<dbReference type="Proteomes" id="UP000636004">
    <property type="component" value="Unassembled WGS sequence"/>
</dbReference>
<evidence type="ECO:0000313" key="2">
    <source>
        <dbReference type="Proteomes" id="UP000636004"/>
    </source>
</evidence>
<organism evidence="1 2">
    <name type="scientific">Algibacter mikhailovii</name>
    <dbReference type="NCBI Taxonomy" id="425498"/>
    <lineage>
        <taxon>Bacteria</taxon>
        <taxon>Pseudomonadati</taxon>
        <taxon>Bacteroidota</taxon>
        <taxon>Flavobacteriia</taxon>
        <taxon>Flavobacteriales</taxon>
        <taxon>Flavobacteriaceae</taxon>
        <taxon>Algibacter</taxon>
    </lineage>
</organism>
<reference evidence="1" key="2">
    <citation type="submission" date="2020-09" db="EMBL/GenBank/DDBJ databases">
        <authorList>
            <person name="Sun Q."/>
            <person name="Kim S."/>
        </authorList>
    </citation>
    <scope>NUCLEOTIDE SEQUENCE</scope>
    <source>
        <strain evidence="1">KCTC 12710</strain>
    </source>
</reference>
<reference evidence="1" key="1">
    <citation type="journal article" date="2014" name="Int. J. Syst. Evol. Microbiol.">
        <title>Complete genome sequence of Corynebacterium casei LMG S-19264T (=DSM 44701T), isolated from a smear-ripened cheese.</title>
        <authorList>
            <consortium name="US DOE Joint Genome Institute (JGI-PGF)"/>
            <person name="Walter F."/>
            <person name="Albersmeier A."/>
            <person name="Kalinowski J."/>
            <person name="Ruckert C."/>
        </authorList>
    </citation>
    <scope>NUCLEOTIDE SEQUENCE</scope>
    <source>
        <strain evidence="1">KCTC 12710</strain>
    </source>
</reference>
<comment type="caution">
    <text evidence="1">The sequence shown here is derived from an EMBL/GenBank/DDBJ whole genome shotgun (WGS) entry which is preliminary data.</text>
</comment>
<protein>
    <recommendedName>
        <fullName evidence="3">Lipid A deacylase LpxR family protein</fullName>
    </recommendedName>
</protein>
<gene>
    <name evidence="1" type="ORF">GCM10007028_14790</name>
</gene>
<evidence type="ECO:0000313" key="1">
    <source>
        <dbReference type="EMBL" id="GGZ78403.1"/>
    </source>
</evidence>
<sequence>MYGQDDKEIKYALEISSDNDAFAIWENFDRYYTFGIGPKFYLKTEKLLGLQKLFKKKNDYFFAFGLRSEGYTPTRQSYDSTLPSDSLSFDRPFAGLLYGTLKATYTFDQAFIKTEFLFGVMGPSAFAKEIQNWLHSQLPTSDEVEGWEYQIPDQVIINFNIRGTYTIHNITDWFDIYASAEARLGNLYIDATPLIGLRIGKFTSLTKSTVYNNHLLAPLNIKEIFFRSSFAATFTAFNGTAQGNLFNNDFPYTLNSINHFHTTLSNGIFIAFNKVSLGYDNIFTFGKVTKGSQHIYGRLNFRYRF</sequence>
<keyword evidence="2" id="KW-1185">Reference proteome</keyword>
<proteinExistence type="predicted"/>
<accession>A0A918V8E8</accession>
<name>A0A918V8E8_9FLAO</name>
<dbReference type="InterPro" id="IPR018707">
    <property type="entry name" value="LpxR"/>
</dbReference>
<dbReference type="Pfam" id="PF09982">
    <property type="entry name" value="LpxR"/>
    <property type="match status" value="1"/>
</dbReference>
<dbReference type="EMBL" id="BMWZ01000003">
    <property type="protein sequence ID" value="GGZ78403.1"/>
    <property type="molecule type" value="Genomic_DNA"/>
</dbReference>
<dbReference type="Gene3D" id="2.40.128.140">
    <property type="entry name" value="Outer membrane protein"/>
    <property type="match status" value="1"/>
</dbReference>
<dbReference type="InterPro" id="IPR037107">
    <property type="entry name" value="Put_OMP_sf"/>
</dbReference>
<evidence type="ECO:0008006" key="3">
    <source>
        <dbReference type="Google" id="ProtNLM"/>
    </source>
</evidence>